<feature type="region of interest" description="Disordered" evidence="1">
    <location>
        <begin position="162"/>
        <end position="189"/>
    </location>
</feature>
<dbReference type="Proteomes" id="UP000714618">
    <property type="component" value="Unassembled WGS sequence"/>
</dbReference>
<comment type="caution">
    <text evidence="2">The sequence shown here is derived from an EMBL/GenBank/DDBJ whole genome shotgun (WGS) entry which is preliminary data.</text>
</comment>
<dbReference type="AlphaFoldDB" id="A0A9N8PAZ0"/>
<name>A0A9N8PAZ0_9PEZI</name>
<evidence type="ECO:0000313" key="3">
    <source>
        <dbReference type="Proteomes" id="UP000714618"/>
    </source>
</evidence>
<gene>
    <name evidence="2" type="ORF">AWRI4233_LOCUS1475</name>
</gene>
<feature type="region of interest" description="Disordered" evidence="1">
    <location>
        <begin position="1"/>
        <end position="48"/>
    </location>
</feature>
<evidence type="ECO:0000256" key="1">
    <source>
        <dbReference type="SAM" id="MobiDB-lite"/>
    </source>
</evidence>
<dbReference type="OrthoDB" id="3917952at2759"/>
<evidence type="ECO:0000313" key="2">
    <source>
        <dbReference type="EMBL" id="CAD0088192.1"/>
    </source>
</evidence>
<sequence>LHSTMSHQPFNRTAAMSEKKECMQPVDDTTATSSPETQDNINKDAPESINQQARAPAFPLIKPYENLQAQYGQMHDKMIDFVDKGNHEEAEKLAHKLLSFGNLPVLYRAYAHMILAHGLEDCLFHAQKAVEEAEWGLNKYGDDKGAGSKLLAITKRVLAKTEEAEASGAEEEEDDGEAELELKEESKDE</sequence>
<reference evidence="2" key="1">
    <citation type="submission" date="2020-06" db="EMBL/GenBank/DDBJ databases">
        <authorList>
            <person name="Onetto C."/>
        </authorList>
    </citation>
    <scope>NUCLEOTIDE SEQUENCE</scope>
</reference>
<feature type="compositionally biased region" description="Polar residues" evidence="1">
    <location>
        <begin position="1"/>
        <end position="11"/>
    </location>
</feature>
<keyword evidence="3" id="KW-1185">Reference proteome</keyword>
<feature type="non-terminal residue" evidence="2">
    <location>
        <position position="189"/>
    </location>
</feature>
<dbReference type="EMBL" id="CAIJEO010000003">
    <property type="protein sequence ID" value="CAD0088192.1"/>
    <property type="molecule type" value="Genomic_DNA"/>
</dbReference>
<accession>A0A9N8PAZ0</accession>
<feature type="compositionally biased region" description="Basic and acidic residues" evidence="1">
    <location>
        <begin position="180"/>
        <end position="189"/>
    </location>
</feature>
<feature type="compositionally biased region" description="Polar residues" evidence="1">
    <location>
        <begin position="27"/>
        <end position="40"/>
    </location>
</feature>
<feature type="compositionally biased region" description="Acidic residues" evidence="1">
    <location>
        <begin position="164"/>
        <end position="179"/>
    </location>
</feature>
<proteinExistence type="predicted"/>
<organism evidence="2 3">
    <name type="scientific">Aureobasidium mustum</name>
    <dbReference type="NCBI Taxonomy" id="2773714"/>
    <lineage>
        <taxon>Eukaryota</taxon>
        <taxon>Fungi</taxon>
        <taxon>Dikarya</taxon>
        <taxon>Ascomycota</taxon>
        <taxon>Pezizomycotina</taxon>
        <taxon>Dothideomycetes</taxon>
        <taxon>Dothideomycetidae</taxon>
        <taxon>Dothideales</taxon>
        <taxon>Saccotheciaceae</taxon>
        <taxon>Aureobasidium</taxon>
    </lineage>
</organism>
<protein>
    <submittedName>
        <fullName evidence="2">Uncharacterized protein</fullName>
    </submittedName>
</protein>